<dbReference type="AlphaFoldDB" id="A0A0H5B994"/>
<gene>
    <name evidence="8" type="ORF">BV133_1204</name>
    <name evidence="9" type="ORF">BVIRIDIS_28980</name>
</gene>
<feature type="domain" description="HemY N-terminal" evidence="7">
    <location>
        <begin position="26"/>
        <end position="132"/>
    </location>
</feature>
<evidence type="ECO:0000256" key="4">
    <source>
        <dbReference type="ARBA" id="ARBA00023136"/>
    </source>
</evidence>
<evidence type="ECO:0000259" key="7">
    <source>
        <dbReference type="Pfam" id="PF07219"/>
    </source>
</evidence>
<dbReference type="EMBL" id="AP014854">
    <property type="protein sequence ID" value="BAR98797.1"/>
    <property type="molecule type" value="Genomic_DNA"/>
</dbReference>
<keyword evidence="4 6" id="KW-0472">Membrane</keyword>
<dbReference type="PIRSF" id="PIRSF031802">
    <property type="entry name" value="UCP031802"/>
    <property type="match status" value="1"/>
</dbReference>
<keyword evidence="3 6" id="KW-1133">Transmembrane helix</keyword>
<feature type="compositionally biased region" description="Basic and acidic residues" evidence="5">
    <location>
        <begin position="502"/>
        <end position="518"/>
    </location>
</feature>
<proteinExistence type="predicted"/>
<dbReference type="InterPro" id="IPR016982">
    <property type="entry name" value="Mms48"/>
</dbReference>
<comment type="subcellular location">
    <subcellularLocation>
        <location evidence="1">Membrane</location>
    </subcellularLocation>
</comment>
<dbReference type="RefSeq" id="WP_055035995.1">
    <property type="nucleotide sequence ID" value="NZ_AP014854.2"/>
</dbReference>
<name>A0A0H5B994_BLAVI</name>
<dbReference type="Gene3D" id="1.25.40.10">
    <property type="entry name" value="Tetratricopeptide repeat domain"/>
    <property type="match status" value="1"/>
</dbReference>
<dbReference type="KEGG" id="bvr:BVIR_132"/>
<protein>
    <submittedName>
        <fullName evidence="9">Putative protoheme IX biogenesis protein</fullName>
    </submittedName>
</protein>
<sequence length="518" mass="55529">MIRLVIFLVVLTAIAFGAGWLADRPGIVAIHWQGWNIETSVLFAAVSLVSLVVAAGLLWSILSTLFNLPTLMSSSLSSRRRSRGFQALSRGIVAAGAGDARTARRAAAEAERLLGHEPLTLLLRAQAAQLSGDQSAAEATFHEMAANKETRLLGLRGLWMEAQRRDDLAAARGYAETAAGEAPGLPWAAQAALDTRAAAGDWAGALALLDRNNRSGVTDRSSVKRLRAVLLTADAMARQAVEPEAAREKITEAIKLEPTLVPAAVLAGRLFGRTGELRKASKILETAWRETPHPEIAEVYVHLRDADGSRDRLERARTLQRLSPSGHPEGALAVVRAALNAQDFATARTAIVHLTYEPTQRVCLLMAELEAAENGDVGKAREWAARAVRAKRDPAWVADGFVSDRWLPISPVTGRIDAFEWKVPPIELGGPVLEHEMETAMTVVEAAANARTQDAVTVSPAESAPVVPAEPIIVTPEPEVLPPQPAPDARGRTQLQAGADPDTSRGEASEPAEQRQRA</sequence>
<organism evidence="9 10">
    <name type="scientific">Blastochloris viridis</name>
    <name type="common">Rhodopseudomonas viridis</name>
    <dbReference type="NCBI Taxonomy" id="1079"/>
    <lineage>
        <taxon>Bacteria</taxon>
        <taxon>Pseudomonadati</taxon>
        <taxon>Pseudomonadota</taxon>
        <taxon>Alphaproteobacteria</taxon>
        <taxon>Hyphomicrobiales</taxon>
        <taxon>Blastochloridaceae</taxon>
        <taxon>Blastochloris</taxon>
    </lineage>
</organism>
<reference evidence="10" key="3">
    <citation type="journal article" date="2016" name="Genome Announc.">
        <title>Revised genome sequence of the purple photosynthetic bacterium Blastochloris viridis.</title>
        <authorList>
            <person name="Liu L.N."/>
            <person name="Faulkner M."/>
            <person name="Liu X."/>
            <person name="Huang F."/>
            <person name="Darby A.C."/>
            <person name="Hall N."/>
        </authorList>
    </citation>
    <scope>NUCLEOTIDE SEQUENCE [LARGE SCALE GENOMIC DNA]</scope>
    <source>
        <strain evidence="10">ATCC 19567 / DSM 133 / F</strain>
    </source>
</reference>
<dbReference type="EMBL" id="LN907867">
    <property type="protein sequence ID" value="CUU43870.1"/>
    <property type="molecule type" value="Genomic_DNA"/>
</dbReference>
<evidence type="ECO:0000313" key="8">
    <source>
        <dbReference type="EMBL" id="BAR98797.1"/>
    </source>
</evidence>
<dbReference type="SUPFAM" id="SSF48452">
    <property type="entry name" value="TPR-like"/>
    <property type="match status" value="1"/>
</dbReference>
<accession>A0A0H5B994</accession>
<evidence type="ECO:0000256" key="2">
    <source>
        <dbReference type="ARBA" id="ARBA00022692"/>
    </source>
</evidence>
<evidence type="ECO:0000256" key="1">
    <source>
        <dbReference type="ARBA" id="ARBA00004370"/>
    </source>
</evidence>
<dbReference type="GO" id="GO:0016020">
    <property type="term" value="C:membrane"/>
    <property type="evidence" value="ECO:0007669"/>
    <property type="project" value="UniProtKB-SubCell"/>
</dbReference>
<evidence type="ECO:0000313" key="10">
    <source>
        <dbReference type="Proteomes" id="UP000065734"/>
    </source>
</evidence>
<keyword evidence="10" id="KW-1185">Reference proteome</keyword>
<dbReference type="STRING" id="1079.BVIR_132"/>
<dbReference type="OrthoDB" id="9798343at2"/>
<evidence type="ECO:0000256" key="5">
    <source>
        <dbReference type="SAM" id="MobiDB-lite"/>
    </source>
</evidence>
<dbReference type="Pfam" id="PF07219">
    <property type="entry name" value="HemY_N"/>
    <property type="match status" value="1"/>
</dbReference>
<evidence type="ECO:0000313" key="9">
    <source>
        <dbReference type="EMBL" id="CUU43870.1"/>
    </source>
</evidence>
<evidence type="ECO:0000256" key="6">
    <source>
        <dbReference type="SAM" id="Phobius"/>
    </source>
</evidence>
<reference evidence="9" key="2">
    <citation type="submission" date="2015-11" db="EMBL/GenBank/DDBJ databases">
        <authorList>
            <person name="Zhang Y."/>
            <person name="Guo Z."/>
        </authorList>
    </citation>
    <scope>NUCLEOTIDE SEQUENCE</scope>
    <source>
        <strain evidence="9">1</strain>
    </source>
</reference>
<dbReference type="Proteomes" id="UP000065734">
    <property type="component" value="Chromosome I"/>
</dbReference>
<dbReference type="InterPro" id="IPR010817">
    <property type="entry name" value="HemY_N"/>
</dbReference>
<feature type="region of interest" description="Disordered" evidence="5">
    <location>
        <begin position="472"/>
        <end position="518"/>
    </location>
</feature>
<dbReference type="PATRIC" id="fig|1079.6.peg.139"/>
<feature type="transmembrane region" description="Helical" evidence="6">
    <location>
        <begin position="41"/>
        <end position="71"/>
    </location>
</feature>
<keyword evidence="2 6" id="KW-0812">Transmembrane</keyword>
<reference evidence="8" key="1">
    <citation type="journal article" date="2015" name="Genome Announc.">
        <title>Complete Genome Sequence of the Bacteriochlorophyll b-Producing Photosynthetic Bacterium Blastochloris viridis.</title>
        <authorList>
            <person name="Tsukatani Y."/>
            <person name="Hirose Y."/>
            <person name="Harada J."/>
            <person name="Misawa N."/>
            <person name="Mori K."/>
            <person name="Inoue K."/>
            <person name="Tamiaki H."/>
        </authorList>
    </citation>
    <scope>NUCLEOTIDE SEQUENCE [LARGE SCALE GENOMIC DNA]</scope>
    <source>
        <strain evidence="8">DSM 133</strain>
    </source>
</reference>
<dbReference type="InterPro" id="IPR011990">
    <property type="entry name" value="TPR-like_helical_dom_sf"/>
</dbReference>
<evidence type="ECO:0000256" key="3">
    <source>
        <dbReference type="ARBA" id="ARBA00022989"/>
    </source>
</evidence>